<protein>
    <submittedName>
        <fullName evidence="2">Uncharacterized protein</fullName>
    </submittedName>
</protein>
<evidence type="ECO:0000313" key="2">
    <source>
        <dbReference type="EMBL" id="KAE9300614.1"/>
    </source>
</evidence>
<comment type="caution">
    <text evidence="2">The sequence shown here is derived from an EMBL/GenBank/DDBJ whole genome shotgun (WGS) entry which is preliminary data.</text>
</comment>
<sequence>MERRQQSGDGGTWQAPAIPATAEFEGRRAVVATERVAADTADTDVTESTSALTATVGKGNDRRVVIDTHAVLEALGVRNGGAPTQEELDANVLGQLQAVMRLYGGDEAGDGRRSMDDSPEALQAALQDEQERRDKRETASAGVADAAPRGNANHGEGAVVGFKRDPTDEDKKLREALDWSTQAAQSLSQAEARVQPAKEGCVALAENEVGQCEKVTGEDTVNEDAVREKVAQQLEMAATGLDIGGKGAAAAMDKVELRRSRTRRRYEKRLRKALAMERRELDALVTAYPYPKQAYYVFEEVHRRFSTAAPRVLSRSETEVIGFMLPSATEVLQGRGGRRRSGRQYAYHSGSVYAHPYMEQVGAKQRQYEQHMVVDALIVEGAATEFLLGGDWMLAKGVKIDYTACEMKWYEAETKKVVPFQCTKNGGTNDKLAKVRLVRRAKVQTQTCRNVELAVAAPEGTVGIFTPARRVEPHLLLAPTLTTVRGGKVVVPILNLVGRMSKLPSREVLGTWAPTAQDMTVLEMTGEFGRDKVR</sequence>
<name>A0A6A4DAQ2_9STRA</name>
<feature type="region of interest" description="Disordered" evidence="1">
    <location>
        <begin position="1"/>
        <end position="21"/>
    </location>
</feature>
<evidence type="ECO:0000256" key="1">
    <source>
        <dbReference type="SAM" id="MobiDB-lite"/>
    </source>
</evidence>
<dbReference type="Proteomes" id="UP000434957">
    <property type="component" value="Unassembled WGS sequence"/>
</dbReference>
<dbReference type="AlphaFoldDB" id="A0A6A4DAQ2"/>
<organism evidence="2 3">
    <name type="scientific">Phytophthora rubi</name>
    <dbReference type="NCBI Taxonomy" id="129364"/>
    <lineage>
        <taxon>Eukaryota</taxon>
        <taxon>Sar</taxon>
        <taxon>Stramenopiles</taxon>
        <taxon>Oomycota</taxon>
        <taxon>Peronosporomycetes</taxon>
        <taxon>Peronosporales</taxon>
        <taxon>Peronosporaceae</taxon>
        <taxon>Phytophthora</taxon>
    </lineage>
</organism>
<proteinExistence type="predicted"/>
<gene>
    <name evidence="2" type="ORF">PR003_g22718</name>
</gene>
<dbReference type="EMBL" id="QXFT01002291">
    <property type="protein sequence ID" value="KAE9300614.1"/>
    <property type="molecule type" value="Genomic_DNA"/>
</dbReference>
<evidence type="ECO:0000313" key="3">
    <source>
        <dbReference type="Proteomes" id="UP000434957"/>
    </source>
</evidence>
<accession>A0A6A4DAQ2</accession>
<feature type="region of interest" description="Disordered" evidence="1">
    <location>
        <begin position="126"/>
        <end position="166"/>
    </location>
</feature>
<keyword evidence="3" id="KW-1185">Reference proteome</keyword>
<reference evidence="2 3" key="1">
    <citation type="submission" date="2018-08" db="EMBL/GenBank/DDBJ databases">
        <title>Genomic investigation of the strawberry pathogen Phytophthora fragariae indicates pathogenicity is determined by transcriptional variation in three key races.</title>
        <authorList>
            <person name="Adams T.M."/>
            <person name="Armitage A.D."/>
            <person name="Sobczyk M.K."/>
            <person name="Bates H.J."/>
            <person name="Dunwell J.M."/>
            <person name="Nellist C.F."/>
            <person name="Harrison R.J."/>
        </authorList>
    </citation>
    <scope>NUCLEOTIDE SEQUENCE [LARGE SCALE GENOMIC DNA]</scope>
    <source>
        <strain evidence="2 3">SCRP333</strain>
    </source>
</reference>
<feature type="compositionally biased region" description="Basic and acidic residues" evidence="1">
    <location>
        <begin position="129"/>
        <end position="138"/>
    </location>
</feature>